<dbReference type="EMBL" id="HBIB01023408">
    <property type="protein sequence ID" value="CAE0253127.1"/>
    <property type="molecule type" value="Transcribed_RNA"/>
</dbReference>
<proteinExistence type="predicted"/>
<name>A0A7S3DCF8_9EUKA</name>
<evidence type="ECO:0000313" key="1">
    <source>
        <dbReference type="EMBL" id="CAE0253127.1"/>
    </source>
</evidence>
<sequence>MRQAKKKKEMVEDRFGLQVQKHDSTAVPEGSSAYHLHVHLGLVRTSEPLCFAFNREELQHFSATTSVLPVSRLRFFCYLAVHAHRYVRQLLIGNFSNIGTHTTTQTPFQPVHTSVLPFSPPKAAALLPPTISYHLLCPFPWPLATLASRPR</sequence>
<reference evidence="1" key="1">
    <citation type="submission" date="2021-01" db="EMBL/GenBank/DDBJ databases">
        <authorList>
            <person name="Corre E."/>
            <person name="Pelletier E."/>
            <person name="Niang G."/>
            <person name="Scheremetjew M."/>
            <person name="Finn R."/>
            <person name="Kale V."/>
            <person name="Holt S."/>
            <person name="Cochrane G."/>
            <person name="Meng A."/>
            <person name="Brown T."/>
            <person name="Cohen L."/>
        </authorList>
    </citation>
    <scope>NUCLEOTIDE SEQUENCE</scope>
    <source>
        <strain evidence="1">NIES-2562</strain>
    </source>
</reference>
<gene>
    <name evidence="1" type="ORF">PBIL07802_LOCUS15361</name>
</gene>
<dbReference type="AlphaFoldDB" id="A0A7S3DCF8"/>
<protein>
    <submittedName>
        <fullName evidence="1">Uncharacterized protein</fullName>
    </submittedName>
</protein>
<organism evidence="1">
    <name type="scientific">Palpitomonas bilix</name>
    <dbReference type="NCBI Taxonomy" id="652834"/>
    <lineage>
        <taxon>Eukaryota</taxon>
        <taxon>Eukaryota incertae sedis</taxon>
    </lineage>
</organism>
<accession>A0A7S3DCF8</accession>